<dbReference type="EMBL" id="CAUEEQ010042028">
    <property type="protein sequence ID" value="CAJ0956516.1"/>
    <property type="molecule type" value="Genomic_DNA"/>
</dbReference>
<evidence type="ECO:0000256" key="1">
    <source>
        <dbReference type="SAM" id="MobiDB-lite"/>
    </source>
</evidence>
<comment type="caution">
    <text evidence="2">The sequence shown here is derived from an EMBL/GenBank/DDBJ whole genome shotgun (WGS) entry which is preliminary data.</text>
</comment>
<name>A0ABN9M2I2_9NEOB</name>
<accession>A0ABN9M2I2</accession>
<reference evidence="2" key="1">
    <citation type="submission" date="2023-07" db="EMBL/GenBank/DDBJ databases">
        <authorList>
            <person name="Stuckert A."/>
        </authorList>
    </citation>
    <scope>NUCLEOTIDE SEQUENCE</scope>
</reference>
<protein>
    <recommendedName>
        <fullName evidence="4">Popeye domain-containing protein 3</fullName>
    </recommendedName>
</protein>
<organism evidence="2 3">
    <name type="scientific">Ranitomeya imitator</name>
    <name type="common">mimic poison frog</name>
    <dbReference type="NCBI Taxonomy" id="111125"/>
    <lineage>
        <taxon>Eukaryota</taxon>
        <taxon>Metazoa</taxon>
        <taxon>Chordata</taxon>
        <taxon>Craniata</taxon>
        <taxon>Vertebrata</taxon>
        <taxon>Euteleostomi</taxon>
        <taxon>Amphibia</taxon>
        <taxon>Batrachia</taxon>
        <taxon>Anura</taxon>
        <taxon>Neobatrachia</taxon>
        <taxon>Hyloidea</taxon>
        <taxon>Dendrobatidae</taxon>
        <taxon>Dendrobatinae</taxon>
        <taxon>Ranitomeya</taxon>
    </lineage>
</organism>
<dbReference type="PANTHER" id="PTHR12101">
    <property type="entry name" value="POPEYE DOMAIN CONTAINING PROTEIN"/>
    <property type="match status" value="1"/>
</dbReference>
<evidence type="ECO:0008006" key="4">
    <source>
        <dbReference type="Google" id="ProtNLM"/>
    </source>
</evidence>
<evidence type="ECO:0000313" key="3">
    <source>
        <dbReference type="Proteomes" id="UP001176940"/>
    </source>
</evidence>
<proteinExistence type="predicted"/>
<sequence length="243" mass="27308">MKTRNSRINQYIQYKNLRRLVIARLEELLAPARMRFSEGSRTGKLCYSSDISSYMGGTSQISDLTVCTALCQITDLTCSAAAFTVPALSRLCEATSLPAGPGSAAILDPGLEQGGSLLFLDSPEWDSLRPSEEGVFQVTLTAETRCKYITWRRKKLYLLFAKHRFISRIFSMLIRGDIANKLYALNEKVYVDSGFRFDIRLPNYYHMASPDQSHSSAPTIHVHDFSTKKKSRKGTITNHSSTF</sequence>
<gene>
    <name evidence="2" type="ORF">RIMI_LOCUS15566034</name>
</gene>
<feature type="region of interest" description="Disordered" evidence="1">
    <location>
        <begin position="224"/>
        <end position="243"/>
    </location>
</feature>
<dbReference type="PANTHER" id="PTHR12101:SF18">
    <property type="entry name" value="POPEYE DOMAIN-CONTAINING PROTEIN 3"/>
    <property type="match status" value="1"/>
</dbReference>
<evidence type="ECO:0000313" key="2">
    <source>
        <dbReference type="EMBL" id="CAJ0956516.1"/>
    </source>
</evidence>
<dbReference type="Proteomes" id="UP001176940">
    <property type="component" value="Unassembled WGS sequence"/>
</dbReference>
<keyword evidence="3" id="KW-1185">Reference proteome</keyword>
<feature type="compositionally biased region" description="Polar residues" evidence="1">
    <location>
        <begin position="234"/>
        <end position="243"/>
    </location>
</feature>
<dbReference type="InterPro" id="IPR006916">
    <property type="entry name" value="POPDC1-3"/>
</dbReference>